<dbReference type="Proteomes" id="UP000092661">
    <property type="component" value="Chromosome"/>
</dbReference>
<dbReference type="Pfam" id="PF11181">
    <property type="entry name" value="YflT"/>
    <property type="match status" value="1"/>
</dbReference>
<feature type="region of interest" description="Disordered" evidence="1">
    <location>
        <begin position="20"/>
        <end position="63"/>
    </location>
</feature>
<organism evidence="3 4">
    <name type="scientific">Planococcus antarcticus DSM 14505</name>
    <dbReference type="NCBI Taxonomy" id="1185653"/>
    <lineage>
        <taxon>Bacteria</taxon>
        <taxon>Bacillati</taxon>
        <taxon>Bacillota</taxon>
        <taxon>Bacilli</taxon>
        <taxon>Bacillales</taxon>
        <taxon>Caryophanaceae</taxon>
        <taxon>Planococcus</taxon>
    </lineage>
</organism>
<evidence type="ECO:0000259" key="2">
    <source>
        <dbReference type="Pfam" id="PF11181"/>
    </source>
</evidence>
<evidence type="ECO:0000256" key="1">
    <source>
        <dbReference type="SAM" id="MobiDB-lite"/>
    </source>
</evidence>
<reference evidence="3" key="1">
    <citation type="submission" date="2016-10" db="EMBL/GenBank/DDBJ databases">
        <authorList>
            <person name="See-Too W.S."/>
        </authorList>
    </citation>
    <scope>NUCLEOTIDE SEQUENCE</scope>
    <source>
        <strain evidence="3">DSM 14505</strain>
    </source>
</reference>
<dbReference type="InterPro" id="IPR025889">
    <property type="entry name" value="GSP17M-like_dom"/>
</dbReference>
<name>A0ABN4RHC6_9BACL</name>
<gene>
    <name evidence="3" type="ORF">BBH88_14550</name>
</gene>
<accession>A0ABN4RHC6</accession>
<dbReference type="RefSeq" id="WP_065537063.1">
    <property type="nucleotide sequence ID" value="NZ_CP016534.2"/>
</dbReference>
<proteinExistence type="predicted"/>
<keyword evidence="4" id="KW-1185">Reference proteome</keyword>
<feature type="domain" description="General stress protein 17M-like" evidence="2">
    <location>
        <begin position="4"/>
        <end position="68"/>
    </location>
</feature>
<evidence type="ECO:0000313" key="3">
    <source>
        <dbReference type="EMBL" id="ANU11429.1"/>
    </source>
</evidence>
<protein>
    <submittedName>
        <fullName evidence="3">General stress protein</fullName>
    </submittedName>
</protein>
<sequence length="144" mass="15579">MSKVVGSYETENEAIRAIEDLQQQGHNNKDISVLSKDKQETETITEETETHAGEGAATGAGVGGLIGLGVPDDEAEMYETHNEGKILVLVEEDKNTIPDRSDQDTFTTERDPLIGNERDTTIRGDQSHSGKDPLNGSRRGQAGL</sequence>
<dbReference type="EMBL" id="CP016534">
    <property type="protein sequence ID" value="ANU11429.1"/>
    <property type="molecule type" value="Genomic_DNA"/>
</dbReference>
<feature type="region of interest" description="Disordered" evidence="1">
    <location>
        <begin position="92"/>
        <end position="144"/>
    </location>
</feature>
<feature type="compositionally biased region" description="Basic and acidic residues" evidence="1">
    <location>
        <begin position="92"/>
        <end position="131"/>
    </location>
</feature>
<evidence type="ECO:0000313" key="4">
    <source>
        <dbReference type="Proteomes" id="UP000092661"/>
    </source>
</evidence>